<dbReference type="AlphaFoldDB" id="W7WVZ3"/>
<sequence length="126" mass="15698">MTINKFMKKTQKFISKYQQECNKELRTNFKKYEQNILLKDIKFIQQIQNVFKYFQHIIIQLKAIYSQGNKHDKSFENILNINLKQILYYFFYKIENEDRHEDLIERFFFHSKNSYSQQNSLKFKQM</sequence>
<dbReference type="InParanoid" id="W7WVZ3"/>
<gene>
    <name evidence="1" type="ORF">TTHERM_000678337</name>
</gene>
<keyword evidence="2" id="KW-1185">Reference proteome</keyword>
<dbReference type="GeneID" id="24440164"/>
<protein>
    <submittedName>
        <fullName evidence="1">Uncharacterized protein</fullName>
    </submittedName>
</protein>
<evidence type="ECO:0000313" key="1">
    <source>
        <dbReference type="EMBL" id="EWS70995.1"/>
    </source>
</evidence>
<evidence type="ECO:0000313" key="2">
    <source>
        <dbReference type="Proteomes" id="UP000009168"/>
    </source>
</evidence>
<proteinExistence type="predicted"/>
<dbReference type="EMBL" id="GG662216">
    <property type="protein sequence ID" value="EWS70995.1"/>
    <property type="molecule type" value="Genomic_DNA"/>
</dbReference>
<organism evidence="1 2">
    <name type="scientific">Tetrahymena thermophila (strain SB210)</name>
    <dbReference type="NCBI Taxonomy" id="312017"/>
    <lineage>
        <taxon>Eukaryota</taxon>
        <taxon>Sar</taxon>
        <taxon>Alveolata</taxon>
        <taxon>Ciliophora</taxon>
        <taxon>Intramacronucleata</taxon>
        <taxon>Oligohymenophorea</taxon>
        <taxon>Hymenostomatida</taxon>
        <taxon>Tetrahymenina</taxon>
        <taxon>Tetrahymenidae</taxon>
        <taxon>Tetrahymena</taxon>
    </lineage>
</organism>
<dbReference type="Proteomes" id="UP000009168">
    <property type="component" value="Unassembled WGS sequence"/>
</dbReference>
<accession>W7WVZ3</accession>
<dbReference type="KEGG" id="tet:TTHERM_000678337"/>
<dbReference type="RefSeq" id="XP_012656479.1">
    <property type="nucleotide sequence ID" value="XM_012801025.1"/>
</dbReference>
<reference evidence="2" key="1">
    <citation type="journal article" date="2006" name="PLoS Biol.">
        <title>Macronuclear genome sequence of the ciliate Tetrahymena thermophila, a model eukaryote.</title>
        <authorList>
            <person name="Eisen J.A."/>
            <person name="Coyne R.S."/>
            <person name="Wu M."/>
            <person name="Wu D."/>
            <person name="Thiagarajan M."/>
            <person name="Wortman J.R."/>
            <person name="Badger J.H."/>
            <person name="Ren Q."/>
            <person name="Amedeo P."/>
            <person name="Jones K.M."/>
            <person name="Tallon L.J."/>
            <person name="Delcher A.L."/>
            <person name="Salzberg S.L."/>
            <person name="Silva J.C."/>
            <person name="Haas B.J."/>
            <person name="Majoros W.H."/>
            <person name="Farzad M."/>
            <person name="Carlton J.M."/>
            <person name="Smith R.K. Jr."/>
            <person name="Garg J."/>
            <person name="Pearlman R.E."/>
            <person name="Karrer K.M."/>
            <person name="Sun L."/>
            <person name="Manning G."/>
            <person name="Elde N.C."/>
            <person name="Turkewitz A.P."/>
            <person name="Asai D.J."/>
            <person name="Wilkes D.E."/>
            <person name="Wang Y."/>
            <person name="Cai H."/>
            <person name="Collins K."/>
            <person name="Stewart B.A."/>
            <person name="Lee S.R."/>
            <person name="Wilamowska K."/>
            <person name="Weinberg Z."/>
            <person name="Ruzzo W.L."/>
            <person name="Wloga D."/>
            <person name="Gaertig J."/>
            <person name="Frankel J."/>
            <person name="Tsao C.-C."/>
            <person name="Gorovsky M.A."/>
            <person name="Keeling P.J."/>
            <person name="Waller R.F."/>
            <person name="Patron N.J."/>
            <person name="Cherry J.M."/>
            <person name="Stover N.A."/>
            <person name="Krieger C.J."/>
            <person name="del Toro C."/>
            <person name="Ryder H.F."/>
            <person name="Williamson S.C."/>
            <person name="Barbeau R.A."/>
            <person name="Hamilton E.P."/>
            <person name="Orias E."/>
        </authorList>
    </citation>
    <scope>NUCLEOTIDE SEQUENCE [LARGE SCALE GENOMIC DNA]</scope>
    <source>
        <strain evidence="2">SB210</strain>
    </source>
</reference>
<name>W7WVZ3_TETTS</name>